<dbReference type="AlphaFoldDB" id="A0A0B6ZQK0"/>
<organism evidence="2">
    <name type="scientific">Arion vulgaris</name>
    <dbReference type="NCBI Taxonomy" id="1028688"/>
    <lineage>
        <taxon>Eukaryota</taxon>
        <taxon>Metazoa</taxon>
        <taxon>Spiralia</taxon>
        <taxon>Lophotrochozoa</taxon>
        <taxon>Mollusca</taxon>
        <taxon>Gastropoda</taxon>
        <taxon>Heterobranchia</taxon>
        <taxon>Euthyneura</taxon>
        <taxon>Panpulmonata</taxon>
        <taxon>Eupulmonata</taxon>
        <taxon>Stylommatophora</taxon>
        <taxon>Helicina</taxon>
        <taxon>Arionoidea</taxon>
        <taxon>Arionidae</taxon>
        <taxon>Arion</taxon>
    </lineage>
</organism>
<gene>
    <name evidence="2" type="primary">ORF75874</name>
    <name evidence="1" type="synonym">ORF75873</name>
</gene>
<dbReference type="EMBL" id="HACG01023982">
    <property type="protein sequence ID" value="CEK70847.1"/>
    <property type="molecule type" value="Transcribed_RNA"/>
</dbReference>
<name>A0A0B6ZQK0_9EUPU</name>
<dbReference type="EMBL" id="HACG01023983">
    <property type="protein sequence ID" value="CEK70848.1"/>
    <property type="molecule type" value="Transcribed_RNA"/>
</dbReference>
<evidence type="ECO:0000313" key="2">
    <source>
        <dbReference type="EMBL" id="CEK70848.1"/>
    </source>
</evidence>
<proteinExistence type="predicted"/>
<sequence length="55" mass="6180">MNITSCNSSVQAGKNVSIAIDSVLLTVETIIKRCYFLKTNRDWSNSSFFTYLLEG</sequence>
<protein>
    <submittedName>
        <fullName evidence="2">Uncharacterized protein</fullName>
    </submittedName>
</protein>
<feature type="non-terminal residue" evidence="2">
    <location>
        <position position="55"/>
    </location>
</feature>
<evidence type="ECO:0000313" key="1">
    <source>
        <dbReference type="EMBL" id="CEK70847.1"/>
    </source>
</evidence>
<accession>A0A0B6ZQK0</accession>
<reference evidence="2" key="1">
    <citation type="submission" date="2014-12" db="EMBL/GenBank/DDBJ databases">
        <title>Insight into the proteome of Arion vulgaris.</title>
        <authorList>
            <person name="Aradska J."/>
            <person name="Bulat T."/>
            <person name="Smidak R."/>
            <person name="Sarate P."/>
            <person name="Gangsoo J."/>
            <person name="Sialana F."/>
            <person name="Bilban M."/>
            <person name="Lubec G."/>
        </authorList>
    </citation>
    <scope>NUCLEOTIDE SEQUENCE</scope>
    <source>
        <tissue evidence="2">Skin</tissue>
    </source>
</reference>